<evidence type="ECO:0000256" key="2">
    <source>
        <dbReference type="SAM" id="SignalP"/>
    </source>
</evidence>
<dbReference type="Proteomes" id="UP000031512">
    <property type="component" value="Chromosome 3"/>
</dbReference>
<dbReference type="VEuPathDB" id="PiroplasmaDB:BEWA_003650"/>
<dbReference type="RefSeq" id="XP_004830623.1">
    <property type="nucleotide sequence ID" value="XM_004830566.1"/>
</dbReference>
<reference evidence="3 4" key="1">
    <citation type="journal article" date="2012" name="BMC Genomics">
        <title>Comparative genomic analysis and phylogenetic position of Theileria equi.</title>
        <authorList>
            <person name="Kappmeyer L.S."/>
            <person name="Thiagarajan M."/>
            <person name="Herndon D.R."/>
            <person name="Ramsay J.D."/>
            <person name="Caler E."/>
            <person name="Djikeng A."/>
            <person name="Gillespie J.J."/>
            <person name="Lau A.O."/>
            <person name="Roalson E.H."/>
            <person name="Silva J.C."/>
            <person name="Silva M.G."/>
            <person name="Suarez C.E."/>
            <person name="Ueti M.W."/>
            <person name="Nene V.M."/>
            <person name="Mealey R.H."/>
            <person name="Knowles D.P."/>
            <person name="Brayton K.A."/>
        </authorList>
    </citation>
    <scope>NUCLEOTIDE SEQUENCE [LARGE SCALE GENOMIC DNA]</scope>
    <source>
        <strain evidence="3 4">WA</strain>
    </source>
</reference>
<evidence type="ECO:0000256" key="1">
    <source>
        <dbReference type="SAM" id="MobiDB-lite"/>
    </source>
</evidence>
<feature type="chain" id="PRO_5003939388" evidence="2">
    <location>
        <begin position="23"/>
        <end position="188"/>
    </location>
</feature>
<dbReference type="KEGG" id="beq:BEWA_003650"/>
<name>L0AZE7_THEEQ</name>
<accession>L0AZE7</accession>
<keyword evidence="4" id="KW-1185">Reference proteome</keyword>
<gene>
    <name evidence="3" type="ORF">BEWA_003650</name>
</gene>
<evidence type="ECO:0000313" key="4">
    <source>
        <dbReference type="Proteomes" id="UP000031512"/>
    </source>
</evidence>
<feature type="region of interest" description="Disordered" evidence="1">
    <location>
        <begin position="111"/>
        <end position="142"/>
    </location>
</feature>
<feature type="signal peptide" evidence="2">
    <location>
        <begin position="1"/>
        <end position="22"/>
    </location>
</feature>
<sequence>MRTSYALRLFSFLWLCGTGISADKKNVKEEVRILDLLNHDKLKIDVEQDRVVEGDVIIWSSGRDRKCYFARTHFRDNVPTLLELVVKAGEVYGLVRFCKGSDGSWKSNCPSLKGPENDAQEVTPANEVSTNKAPEQGQSSSIRDIITDPHYLGKGEPERAANILELGKVNMLTAPKVPAGMQVLGLGL</sequence>
<protein>
    <submittedName>
        <fullName evidence="3">Signal peptide-containing protein</fullName>
    </submittedName>
</protein>
<feature type="compositionally biased region" description="Polar residues" evidence="1">
    <location>
        <begin position="126"/>
        <end position="142"/>
    </location>
</feature>
<dbReference type="EMBL" id="CP001670">
    <property type="protein sequence ID" value="AFZ80957.1"/>
    <property type="molecule type" value="Genomic_DNA"/>
</dbReference>
<keyword evidence="2" id="KW-0732">Signal</keyword>
<dbReference type="GeneID" id="15804705"/>
<proteinExistence type="predicted"/>
<dbReference type="AlphaFoldDB" id="L0AZE7"/>
<organism evidence="3 4">
    <name type="scientific">Theileria equi strain WA</name>
    <dbReference type="NCBI Taxonomy" id="1537102"/>
    <lineage>
        <taxon>Eukaryota</taxon>
        <taxon>Sar</taxon>
        <taxon>Alveolata</taxon>
        <taxon>Apicomplexa</taxon>
        <taxon>Aconoidasida</taxon>
        <taxon>Piroplasmida</taxon>
        <taxon>Theileriidae</taxon>
        <taxon>Theileria</taxon>
    </lineage>
</organism>
<evidence type="ECO:0000313" key="3">
    <source>
        <dbReference type="EMBL" id="AFZ80957.1"/>
    </source>
</evidence>